<protein>
    <submittedName>
        <fullName evidence="1">Uncharacterized protein</fullName>
    </submittedName>
</protein>
<organism evidence="1 2">
    <name type="scientific">Phaseolus coccineus</name>
    <name type="common">Scarlet runner bean</name>
    <name type="synonym">Phaseolus multiflorus</name>
    <dbReference type="NCBI Taxonomy" id="3886"/>
    <lineage>
        <taxon>Eukaryota</taxon>
        <taxon>Viridiplantae</taxon>
        <taxon>Streptophyta</taxon>
        <taxon>Embryophyta</taxon>
        <taxon>Tracheophyta</taxon>
        <taxon>Spermatophyta</taxon>
        <taxon>Magnoliopsida</taxon>
        <taxon>eudicotyledons</taxon>
        <taxon>Gunneridae</taxon>
        <taxon>Pentapetalae</taxon>
        <taxon>rosids</taxon>
        <taxon>fabids</taxon>
        <taxon>Fabales</taxon>
        <taxon>Fabaceae</taxon>
        <taxon>Papilionoideae</taxon>
        <taxon>50 kb inversion clade</taxon>
        <taxon>NPAAA clade</taxon>
        <taxon>indigoferoid/millettioid clade</taxon>
        <taxon>Phaseoleae</taxon>
        <taxon>Phaseolus</taxon>
    </lineage>
</organism>
<comment type="caution">
    <text evidence="1">The sequence shown here is derived from an EMBL/GenBank/DDBJ whole genome shotgun (WGS) entry which is preliminary data.</text>
</comment>
<dbReference type="Proteomes" id="UP001374584">
    <property type="component" value="Unassembled WGS sequence"/>
</dbReference>
<dbReference type="AlphaFoldDB" id="A0AAN9NSJ7"/>
<keyword evidence="2" id="KW-1185">Reference proteome</keyword>
<reference evidence="1 2" key="1">
    <citation type="submission" date="2024-01" db="EMBL/GenBank/DDBJ databases">
        <title>The genomes of 5 underutilized Papilionoideae crops provide insights into root nodulation and disease resistanc.</title>
        <authorList>
            <person name="Jiang F."/>
        </authorList>
    </citation>
    <scope>NUCLEOTIDE SEQUENCE [LARGE SCALE GENOMIC DNA]</scope>
    <source>
        <strain evidence="1">JINMINGXINNONG_FW02</strain>
        <tissue evidence="1">Leaves</tissue>
    </source>
</reference>
<sequence length="96" mass="10842">MGTREAYEEKLRTENLDRDPTLNPGLCSPRCPRFPPFPIGSALRLMQIDNRVFEGLCELTAGFMRNGMTMAQSRVYEEAQQERNVLDGIKGKAFCG</sequence>
<name>A0AAN9NSJ7_PHACN</name>
<dbReference type="EMBL" id="JAYMYR010000002">
    <property type="protein sequence ID" value="KAK7378147.1"/>
    <property type="molecule type" value="Genomic_DNA"/>
</dbReference>
<gene>
    <name evidence="1" type="ORF">VNO80_03584</name>
</gene>
<proteinExistence type="predicted"/>
<evidence type="ECO:0000313" key="2">
    <source>
        <dbReference type="Proteomes" id="UP001374584"/>
    </source>
</evidence>
<accession>A0AAN9NSJ7</accession>
<evidence type="ECO:0000313" key="1">
    <source>
        <dbReference type="EMBL" id="KAK7378147.1"/>
    </source>
</evidence>